<evidence type="ECO:0000259" key="7">
    <source>
        <dbReference type="PROSITE" id="PS51285"/>
    </source>
</evidence>
<evidence type="ECO:0000256" key="2">
    <source>
        <dbReference type="ARBA" id="ARBA00022679"/>
    </source>
</evidence>
<dbReference type="Proteomes" id="UP000095282">
    <property type="component" value="Unplaced"/>
</dbReference>
<evidence type="ECO:0000256" key="5">
    <source>
        <dbReference type="ARBA" id="ARBA00022840"/>
    </source>
</evidence>
<evidence type="ECO:0000259" key="6">
    <source>
        <dbReference type="PROSITE" id="PS50011"/>
    </source>
</evidence>
<organism evidence="8 9">
    <name type="scientific">Caenorhabditis tropicalis</name>
    <dbReference type="NCBI Taxonomy" id="1561998"/>
    <lineage>
        <taxon>Eukaryota</taxon>
        <taxon>Metazoa</taxon>
        <taxon>Ecdysozoa</taxon>
        <taxon>Nematoda</taxon>
        <taxon>Chromadorea</taxon>
        <taxon>Rhabditida</taxon>
        <taxon>Rhabditina</taxon>
        <taxon>Rhabditomorpha</taxon>
        <taxon>Rhabditoidea</taxon>
        <taxon>Rhabditidae</taxon>
        <taxon>Peloderinae</taxon>
        <taxon>Caenorhabditis</taxon>
    </lineage>
</organism>
<dbReference type="SMART" id="SM00220">
    <property type="entry name" value="S_TKc"/>
    <property type="match status" value="1"/>
</dbReference>
<dbReference type="SMART" id="SM00133">
    <property type="entry name" value="S_TK_X"/>
    <property type="match status" value="1"/>
</dbReference>
<proteinExistence type="predicted"/>
<dbReference type="PROSITE" id="PS00108">
    <property type="entry name" value="PROTEIN_KINASE_ST"/>
    <property type="match status" value="1"/>
</dbReference>
<dbReference type="eggNOG" id="KOG0598">
    <property type="taxonomic scope" value="Eukaryota"/>
</dbReference>
<keyword evidence="1" id="KW-0723">Serine/threonine-protein kinase</keyword>
<dbReference type="Gene3D" id="3.30.200.20">
    <property type="entry name" value="Phosphorylase Kinase, domain 1"/>
    <property type="match status" value="2"/>
</dbReference>
<keyword evidence="5" id="KW-0067">ATP-binding</keyword>
<keyword evidence="2" id="KW-0808">Transferase</keyword>
<keyword evidence="4" id="KW-0418">Kinase</keyword>
<dbReference type="PROSITE" id="PS50011">
    <property type="entry name" value="PROTEIN_KINASE_DOM"/>
    <property type="match status" value="1"/>
</dbReference>
<dbReference type="InterPro" id="IPR008271">
    <property type="entry name" value="Ser/Thr_kinase_AS"/>
</dbReference>
<dbReference type="PROSITE" id="PS51285">
    <property type="entry name" value="AGC_KINASE_CTER"/>
    <property type="match status" value="1"/>
</dbReference>
<dbReference type="InterPro" id="IPR011009">
    <property type="entry name" value="Kinase-like_dom_sf"/>
</dbReference>
<protein>
    <submittedName>
        <fullName evidence="9">Protein kinase domain-containing protein</fullName>
    </submittedName>
</protein>
<dbReference type="InterPro" id="IPR000961">
    <property type="entry name" value="AGC-kinase_C"/>
</dbReference>
<evidence type="ECO:0000313" key="9">
    <source>
        <dbReference type="WBParaSite" id="Csp11.Scaffold629.g12719.t1"/>
    </source>
</evidence>
<evidence type="ECO:0000256" key="4">
    <source>
        <dbReference type="ARBA" id="ARBA00022777"/>
    </source>
</evidence>
<evidence type="ECO:0000313" key="8">
    <source>
        <dbReference type="Proteomes" id="UP000095282"/>
    </source>
</evidence>
<dbReference type="Pfam" id="PF00069">
    <property type="entry name" value="Pkinase"/>
    <property type="match status" value="1"/>
</dbReference>
<dbReference type="InterPro" id="IPR000719">
    <property type="entry name" value="Prot_kinase_dom"/>
</dbReference>
<sequence>MHSFFDSAVRKTTDFWKLVFSTSDKQATTDVEETLSTVPKYSNGEFKPPEPACVSPNDFKRLKVLGKGAYRKVYQVRRKLDGKVFAMKVVTKPKDGSKLRMIRSEREILEKMSSPFLCEMSYCYESAKKRYFVLEFLAGGDLFSVCNRNFEIDENATRFYIAEVTLALEHLYNHDVIYRDLKLENVMLDAKGHIKLTDFGFAKFLEKGKRTSTYCGTVNYMSPEMLLVGNTPFRADTDRKRRRKILKGEYCTPLNFSKSSQELIKSLLSVSPKQRPSFPQIKDSAFFCGIDWERMAARGYDPPLPPRIKDETDISQFDRCYTRMKVEESPYKCIDSKATSRVATSDSAPKTIVLLNYSKTSATRQYVIQF</sequence>
<feature type="domain" description="Protein kinase" evidence="6">
    <location>
        <begin position="59"/>
        <end position="287"/>
    </location>
</feature>
<evidence type="ECO:0000256" key="1">
    <source>
        <dbReference type="ARBA" id="ARBA00022527"/>
    </source>
</evidence>
<dbReference type="AlphaFoldDB" id="A0A1I7TX99"/>
<evidence type="ECO:0000256" key="3">
    <source>
        <dbReference type="ARBA" id="ARBA00022741"/>
    </source>
</evidence>
<dbReference type="WBParaSite" id="Csp11.Scaffold629.g12719.t1">
    <property type="protein sequence ID" value="Csp11.Scaffold629.g12719.t1"/>
    <property type="gene ID" value="Csp11.Scaffold629.g12719"/>
</dbReference>
<dbReference type="GO" id="GO:0005524">
    <property type="term" value="F:ATP binding"/>
    <property type="evidence" value="ECO:0007669"/>
    <property type="project" value="UniProtKB-KW"/>
</dbReference>
<dbReference type="SUPFAM" id="SSF56112">
    <property type="entry name" value="Protein kinase-like (PK-like)"/>
    <property type="match status" value="1"/>
</dbReference>
<dbReference type="STRING" id="1561998.A0A1I7TX99"/>
<name>A0A1I7TX99_9PELO</name>
<reference evidence="9" key="1">
    <citation type="submission" date="2016-11" db="UniProtKB">
        <authorList>
            <consortium name="WormBaseParasite"/>
        </authorList>
    </citation>
    <scope>IDENTIFICATION</scope>
</reference>
<feature type="domain" description="AGC-kinase C-terminal" evidence="7">
    <location>
        <begin position="288"/>
        <end position="370"/>
    </location>
</feature>
<keyword evidence="3" id="KW-0547">Nucleotide-binding</keyword>
<dbReference type="GO" id="GO:0004674">
    <property type="term" value="F:protein serine/threonine kinase activity"/>
    <property type="evidence" value="ECO:0007669"/>
    <property type="project" value="UniProtKB-KW"/>
</dbReference>
<keyword evidence="8" id="KW-1185">Reference proteome</keyword>
<dbReference type="Gene3D" id="1.10.510.10">
    <property type="entry name" value="Transferase(Phosphotransferase) domain 1"/>
    <property type="match status" value="2"/>
</dbReference>
<dbReference type="PANTHER" id="PTHR24351">
    <property type="entry name" value="RIBOSOMAL PROTEIN S6 KINASE"/>
    <property type="match status" value="1"/>
</dbReference>
<accession>A0A1I7TX99</accession>